<comment type="caution">
    <text evidence="1">The sequence shown here is derived from an EMBL/GenBank/DDBJ whole genome shotgun (WGS) entry which is preliminary data.</text>
</comment>
<keyword evidence="2" id="KW-1185">Reference proteome</keyword>
<evidence type="ECO:0000313" key="2">
    <source>
        <dbReference type="Proteomes" id="UP000237347"/>
    </source>
</evidence>
<dbReference type="Proteomes" id="UP000237347">
    <property type="component" value="Unassembled WGS sequence"/>
</dbReference>
<evidence type="ECO:0000313" key="1">
    <source>
        <dbReference type="EMBL" id="KAK7840598.1"/>
    </source>
</evidence>
<protein>
    <submittedName>
        <fullName evidence="1">Uncharacterized protein</fullName>
    </submittedName>
</protein>
<gene>
    <name evidence="1" type="ORF">CFP56_016459</name>
</gene>
<name>A0AAW0KQ92_QUESU</name>
<dbReference type="EMBL" id="PKMF04000258">
    <property type="protein sequence ID" value="KAK7840598.1"/>
    <property type="molecule type" value="Genomic_DNA"/>
</dbReference>
<accession>A0AAW0KQ92</accession>
<dbReference type="AlphaFoldDB" id="A0AAW0KQ92"/>
<organism evidence="1 2">
    <name type="scientific">Quercus suber</name>
    <name type="common">Cork oak</name>
    <dbReference type="NCBI Taxonomy" id="58331"/>
    <lineage>
        <taxon>Eukaryota</taxon>
        <taxon>Viridiplantae</taxon>
        <taxon>Streptophyta</taxon>
        <taxon>Embryophyta</taxon>
        <taxon>Tracheophyta</taxon>
        <taxon>Spermatophyta</taxon>
        <taxon>Magnoliopsida</taxon>
        <taxon>eudicotyledons</taxon>
        <taxon>Gunneridae</taxon>
        <taxon>Pentapetalae</taxon>
        <taxon>rosids</taxon>
        <taxon>fabids</taxon>
        <taxon>Fagales</taxon>
        <taxon>Fagaceae</taxon>
        <taxon>Quercus</taxon>
    </lineage>
</organism>
<proteinExistence type="predicted"/>
<sequence>MEVFISARYPFTGRNSVYAPKSIRYLLWFTHCAKNPLVEELSSQYLKTIKGERCWWESIGVEQEWSRYKPGNSLL</sequence>
<reference evidence="1 2" key="1">
    <citation type="journal article" date="2018" name="Sci. Data">
        <title>The draft genome sequence of cork oak.</title>
        <authorList>
            <person name="Ramos A.M."/>
            <person name="Usie A."/>
            <person name="Barbosa P."/>
            <person name="Barros P.M."/>
            <person name="Capote T."/>
            <person name="Chaves I."/>
            <person name="Simoes F."/>
            <person name="Abreu I."/>
            <person name="Carrasquinho I."/>
            <person name="Faro C."/>
            <person name="Guimaraes J.B."/>
            <person name="Mendonca D."/>
            <person name="Nobrega F."/>
            <person name="Rodrigues L."/>
            <person name="Saibo N.J.M."/>
            <person name="Varela M.C."/>
            <person name="Egas C."/>
            <person name="Matos J."/>
            <person name="Miguel C.M."/>
            <person name="Oliveira M.M."/>
            <person name="Ricardo C.P."/>
            <person name="Goncalves S."/>
        </authorList>
    </citation>
    <scope>NUCLEOTIDE SEQUENCE [LARGE SCALE GENOMIC DNA]</scope>
    <source>
        <strain evidence="2">cv. HL8</strain>
    </source>
</reference>